<sequence length="257" mass="29398">MALWNPATKEYIEIPYASVEDELMDNEREVVVGFGYDSVAQKYKVVRSVFFYNEDEHREFEQCEVKICTVGTKEWRKIDNPPCCFHERHMVPQVNGAFHWLGGLPIGSNSLDSKIIAFDVGKEEFRIVPWIGVVVEDSDCDFTLGVLKGCLSMIHYHSEHSEKPLDIWLMKEYGVKESWSRLFSIQMPVIGIEFSSIELLVLQDNGKLLLKSWGELYSYDTMTDKVTVYCICDIPYSCYAAHTHVDSLVAIAPLACT</sequence>
<dbReference type="InterPro" id="IPR006527">
    <property type="entry name" value="F-box-assoc_dom_typ1"/>
</dbReference>
<dbReference type="InterPro" id="IPR050796">
    <property type="entry name" value="SCF_F-box_component"/>
</dbReference>
<accession>A0A7J6WUN3</accession>
<gene>
    <name evidence="2" type="ORF">FRX31_009806</name>
</gene>
<proteinExistence type="predicted"/>
<dbReference type="Proteomes" id="UP000554482">
    <property type="component" value="Unassembled WGS sequence"/>
</dbReference>
<dbReference type="OrthoDB" id="591557at2759"/>
<dbReference type="AlphaFoldDB" id="A0A7J6WUN3"/>
<feature type="domain" description="F-box associated beta-propeller type 1" evidence="1">
    <location>
        <begin position="2"/>
        <end position="204"/>
    </location>
</feature>
<dbReference type="PANTHER" id="PTHR31672:SF13">
    <property type="entry name" value="F-BOX PROTEIN CPR30-LIKE"/>
    <property type="match status" value="1"/>
</dbReference>
<keyword evidence="3" id="KW-1185">Reference proteome</keyword>
<dbReference type="InterPro" id="IPR017451">
    <property type="entry name" value="F-box-assoc_interact_dom"/>
</dbReference>
<comment type="caution">
    <text evidence="2">The sequence shown here is derived from an EMBL/GenBank/DDBJ whole genome shotgun (WGS) entry which is preliminary data.</text>
</comment>
<dbReference type="Pfam" id="PF07734">
    <property type="entry name" value="FBA_1"/>
    <property type="match status" value="1"/>
</dbReference>
<organism evidence="2 3">
    <name type="scientific">Thalictrum thalictroides</name>
    <name type="common">Rue-anemone</name>
    <name type="synonym">Anemone thalictroides</name>
    <dbReference type="NCBI Taxonomy" id="46969"/>
    <lineage>
        <taxon>Eukaryota</taxon>
        <taxon>Viridiplantae</taxon>
        <taxon>Streptophyta</taxon>
        <taxon>Embryophyta</taxon>
        <taxon>Tracheophyta</taxon>
        <taxon>Spermatophyta</taxon>
        <taxon>Magnoliopsida</taxon>
        <taxon>Ranunculales</taxon>
        <taxon>Ranunculaceae</taxon>
        <taxon>Thalictroideae</taxon>
        <taxon>Thalictrum</taxon>
    </lineage>
</organism>
<evidence type="ECO:0000313" key="2">
    <source>
        <dbReference type="EMBL" id="KAF5200607.1"/>
    </source>
</evidence>
<name>A0A7J6WUN3_THATH</name>
<reference evidence="2 3" key="1">
    <citation type="submission" date="2020-06" db="EMBL/GenBank/DDBJ databases">
        <title>Transcriptomic and genomic resources for Thalictrum thalictroides and T. hernandezii: Facilitating candidate gene discovery in an emerging model plant lineage.</title>
        <authorList>
            <person name="Arias T."/>
            <person name="Riano-Pachon D.M."/>
            <person name="Di Stilio V.S."/>
        </authorList>
    </citation>
    <scope>NUCLEOTIDE SEQUENCE [LARGE SCALE GENOMIC DNA]</scope>
    <source>
        <strain evidence="3">cv. WT478/WT964</strain>
        <tissue evidence="2">Leaves</tissue>
    </source>
</reference>
<evidence type="ECO:0000313" key="3">
    <source>
        <dbReference type="Proteomes" id="UP000554482"/>
    </source>
</evidence>
<evidence type="ECO:0000259" key="1">
    <source>
        <dbReference type="Pfam" id="PF07734"/>
    </source>
</evidence>
<dbReference type="PANTHER" id="PTHR31672">
    <property type="entry name" value="BNACNNG10540D PROTEIN"/>
    <property type="match status" value="1"/>
</dbReference>
<dbReference type="EMBL" id="JABWDY010010556">
    <property type="protein sequence ID" value="KAF5200607.1"/>
    <property type="molecule type" value="Genomic_DNA"/>
</dbReference>
<dbReference type="NCBIfam" id="TIGR01640">
    <property type="entry name" value="F_box_assoc_1"/>
    <property type="match status" value="1"/>
</dbReference>
<protein>
    <submittedName>
        <fullName evidence="2">F-box protein cpr1</fullName>
    </submittedName>
</protein>